<name>A0AC61S4P9_9BACT</name>
<proteinExistence type="predicted"/>
<protein>
    <submittedName>
        <fullName evidence="1">Uncharacterized protein</fullName>
    </submittedName>
</protein>
<comment type="caution">
    <text evidence="1">The sequence shown here is derived from an EMBL/GenBank/DDBJ whole genome shotgun (WGS) entry which is preliminary data.</text>
</comment>
<evidence type="ECO:0000313" key="1">
    <source>
        <dbReference type="EMBL" id="THG47026.1"/>
    </source>
</evidence>
<gene>
    <name evidence="1" type="ORF">E5990_07950</name>
</gene>
<reference evidence="1" key="1">
    <citation type="submission" date="2019-04" db="EMBL/GenBank/DDBJ databases">
        <title>Microbes associate with the intestines of laboratory mice.</title>
        <authorList>
            <person name="Navarre W."/>
            <person name="Wong E."/>
            <person name="Huang K.C."/>
            <person name="Tropini C."/>
            <person name="Ng K."/>
            <person name="Yu B."/>
        </authorList>
    </citation>
    <scope>NUCLEOTIDE SEQUENCE</scope>
    <source>
        <strain evidence="1">NM86_A22</strain>
    </source>
</reference>
<evidence type="ECO:0000313" key="2">
    <source>
        <dbReference type="Proteomes" id="UP000305401"/>
    </source>
</evidence>
<dbReference type="Proteomes" id="UP000305401">
    <property type="component" value="Unassembled WGS sequence"/>
</dbReference>
<organism evidence="1 2">
    <name type="scientific">Muribaculum caecicola</name>
    <dbReference type="NCBI Taxonomy" id="3038144"/>
    <lineage>
        <taxon>Bacteria</taxon>
        <taxon>Pseudomonadati</taxon>
        <taxon>Bacteroidota</taxon>
        <taxon>Bacteroidia</taxon>
        <taxon>Bacteroidales</taxon>
        <taxon>Muribaculaceae</taxon>
        <taxon>Muribaculum</taxon>
    </lineage>
</organism>
<sequence>MATYSSKPIEIPMQAESVYEKVSNLSGFQERIDNLPQDVKDKIGAVRFTEDSIIINAATVGDMVLSISEKVPGKRVAFTANGAPVPIVMSINLENIDNEKTLVTTCIDVEIPAMLKPLVGPKLQEAAEKFGDMIGNIAKY</sequence>
<accession>A0AC61S4P9</accession>
<keyword evidence="2" id="KW-1185">Reference proteome</keyword>
<dbReference type="EMBL" id="SSTG01000100">
    <property type="protein sequence ID" value="THG47026.1"/>
    <property type="molecule type" value="Genomic_DNA"/>
</dbReference>